<dbReference type="PANTHER" id="PTHR38032:SF1">
    <property type="entry name" value="RNA-BINDING PROTEIN KHPB N-TERMINAL DOMAIN-CONTAINING PROTEIN"/>
    <property type="match status" value="1"/>
</dbReference>
<keyword evidence="3" id="KW-1185">Reference proteome</keyword>
<name>A0AA42J297_9FIRM</name>
<dbReference type="InterPro" id="IPR046865">
    <property type="entry name" value="FapA_b_solenoid"/>
</dbReference>
<accession>A0AA42J297</accession>
<comment type="caution">
    <text evidence="2">The sequence shown here is derived from an EMBL/GenBank/DDBJ whole genome shotgun (WGS) entry which is preliminary data.</text>
</comment>
<dbReference type="RefSeq" id="WP_271013225.1">
    <property type="nucleotide sequence ID" value="NZ_JAQIFT010000062.1"/>
</dbReference>
<dbReference type="Pfam" id="PF20250">
    <property type="entry name" value="FapA_N"/>
    <property type="match status" value="1"/>
</dbReference>
<sequence length="465" mass="50984">MDTLREAVNETMTLEVTPDKMLAVVSFKPSLGDGKQLGIDEIKKQIHDKGIVYGLDENVLNDIESNRQMEFKYIIARGMVPQKGDDAKSLFHFDVENFNKVQPKENEDGTVDFKSLNIVHNVNKGQVLYEKVPATEGIEGMNVFGEVVRAVKGKDIRLPRGKNVDLLEDGKTLVAGISGRLCYDKHNIYIAPLLVIEKDVDSSTGNVEFVGSILINGSVKNGFKVKATGNIEIHGSVEAAHLEAEGDISVWYGIQGIDKGTVKTNGNLVAKFIQNAKVEATGNVVAEAIMHSQVAASNVYVEKGKGLIVGGQIIASHYITATTMGSSMATQTDLQIGIPPHVMNEFKQIEKKYFTLSEELSKIGQSVNFLTTKQARGELPPDKLELLRKLLITRQQTQSTHRELSSRYKELSESIQDATGGQIKVKNILHSGVKVTMGSLVKYIFEDVTYCTVKRSGADIVIGGY</sequence>
<evidence type="ECO:0000313" key="2">
    <source>
        <dbReference type="EMBL" id="MDA3733382.1"/>
    </source>
</evidence>
<feature type="domain" description="Flagellar Assembly Protein A N-terminal region" evidence="1">
    <location>
        <begin position="13"/>
        <end position="185"/>
    </location>
</feature>
<organism evidence="2 3">
    <name type="scientific">Holtiella tumoricola</name>
    <dbReference type="NCBI Taxonomy" id="3018743"/>
    <lineage>
        <taxon>Bacteria</taxon>
        <taxon>Bacillati</taxon>
        <taxon>Bacillota</taxon>
        <taxon>Clostridia</taxon>
        <taxon>Lachnospirales</taxon>
        <taxon>Cellulosilyticaceae</taxon>
        <taxon>Holtiella</taxon>
    </lineage>
</organism>
<gene>
    <name evidence="2" type="ORF">PBV87_18040</name>
</gene>
<evidence type="ECO:0000259" key="1">
    <source>
        <dbReference type="Pfam" id="PF20250"/>
    </source>
</evidence>
<dbReference type="Pfam" id="PF03961">
    <property type="entry name" value="FapA"/>
    <property type="match status" value="1"/>
</dbReference>
<dbReference type="PANTHER" id="PTHR38032">
    <property type="entry name" value="POLYMERASE-RELATED"/>
    <property type="match status" value="1"/>
</dbReference>
<dbReference type="EMBL" id="JAQIFT010000062">
    <property type="protein sequence ID" value="MDA3733382.1"/>
    <property type="molecule type" value="Genomic_DNA"/>
</dbReference>
<dbReference type="InterPro" id="IPR046866">
    <property type="entry name" value="FapA_N"/>
</dbReference>
<dbReference type="Proteomes" id="UP001169242">
    <property type="component" value="Unassembled WGS sequence"/>
</dbReference>
<protein>
    <submittedName>
        <fullName evidence="2">FapA family protein</fullName>
    </submittedName>
</protein>
<reference evidence="2" key="1">
    <citation type="journal article" date="2023" name="Int. J. Syst. Evol. Microbiol.">
        <title>&lt;i&gt;Holtiella tumoricola&lt;/i&gt; gen. nov. sp. nov., isolated from a human clinical sample.</title>
        <authorList>
            <person name="Allen-Vercoe E."/>
            <person name="Daigneault M.C."/>
            <person name="Vancuren S.J."/>
            <person name="Cochrane K."/>
            <person name="O'Neal L.L."/>
            <person name="Sankaranarayanan K."/>
            <person name="Lawson P.A."/>
        </authorList>
    </citation>
    <scope>NUCLEOTIDE SEQUENCE</scope>
    <source>
        <strain evidence="2">CC70A</strain>
    </source>
</reference>
<evidence type="ECO:0000313" key="3">
    <source>
        <dbReference type="Proteomes" id="UP001169242"/>
    </source>
</evidence>
<dbReference type="AlphaFoldDB" id="A0AA42J297"/>
<proteinExistence type="predicted"/>
<dbReference type="InterPro" id="IPR005646">
    <property type="entry name" value="FapA"/>
</dbReference>